<reference evidence="1 2" key="1">
    <citation type="submission" date="2018-06" db="EMBL/GenBank/DDBJ databases">
        <title>The complete genome sequence of a nosiheptide producer Streptomyces actuosus ATCC 25421: deducing the ability of producing a new class III lantibiotics.</title>
        <authorList>
            <person name="Liu W."/>
            <person name="Sun F."/>
            <person name="Hu Y."/>
        </authorList>
    </citation>
    <scope>NUCLEOTIDE SEQUENCE [LARGE SCALE GENOMIC DNA]</scope>
    <source>
        <strain evidence="1 2">ATCC 25421</strain>
    </source>
</reference>
<dbReference type="RefSeq" id="WP_110632585.1">
    <property type="nucleotide sequence ID" value="NZ_CP029788.1"/>
</dbReference>
<evidence type="ECO:0000313" key="2">
    <source>
        <dbReference type="Proteomes" id="UP000247634"/>
    </source>
</evidence>
<accession>A0A2U9PAZ0</accession>
<keyword evidence="2" id="KW-1185">Reference proteome</keyword>
<gene>
    <name evidence="1" type="ORF">DMT42_30845</name>
</gene>
<organism evidence="1 2">
    <name type="scientific">Streptomyces actuosus</name>
    <dbReference type="NCBI Taxonomy" id="1885"/>
    <lineage>
        <taxon>Bacteria</taxon>
        <taxon>Bacillati</taxon>
        <taxon>Actinomycetota</taxon>
        <taxon>Actinomycetes</taxon>
        <taxon>Kitasatosporales</taxon>
        <taxon>Streptomycetaceae</taxon>
        <taxon>Streptomyces</taxon>
    </lineage>
</organism>
<dbReference type="OrthoDB" id="4293512at2"/>
<dbReference type="EMBL" id="CP029788">
    <property type="protein sequence ID" value="AWT46261.1"/>
    <property type="molecule type" value="Genomic_DNA"/>
</dbReference>
<dbReference type="KEGG" id="sact:DMT42_30845"/>
<protein>
    <submittedName>
        <fullName evidence="1">Uncharacterized protein</fullName>
    </submittedName>
</protein>
<sequence length="166" mass="18264">MLRTVEITAELTGQLKGDDFHALHFGPRLEFAVDCFICERTGRTQVFERGAERALCSGTRSGLARHYTPGRIAAYDTTSGAERLALRALVDFWWAPFDDKKTGAPCPAAPSHPWVRLHLGYHCPTAGEPVRTSLQTNVARPYDLRCTHCKAVLATDATTPAVRVLA</sequence>
<proteinExistence type="predicted"/>
<dbReference type="AlphaFoldDB" id="A0A2U9PAZ0"/>
<dbReference type="Proteomes" id="UP000247634">
    <property type="component" value="Chromosome"/>
</dbReference>
<name>A0A2U9PAZ0_STRAS</name>
<evidence type="ECO:0000313" key="1">
    <source>
        <dbReference type="EMBL" id="AWT46261.1"/>
    </source>
</evidence>